<proteinExistence type="inferred from homology"/>
<comment type="caution">
    <text evidence="7">The sequence shown here is derived from an EMBL/GenBank/DDBJ whole genome shotgun (WGS) entry which is preliminary data.</text>
</comment>
<dbReference type="InterPro" id="IPR026592">
    <property type="entry name" value="BamE"/>
</dbReference>
<dbReference type="EMBL" id="JACHGB010000002">
    <property type="protein sequence ID" value="MBB5270957.1"/>
    <property type="molecule type" value="Genomic_DNA"/>
</dbReference>
<keyword evidence="8" id="KW-1185">Reference proteome</keyword>
<accession>A0A7W8M7V0</accession>
<dbReference type="PANTHER" id="PTHR37482:SF1">
    <property type="entry name" value="OUTER MEMBRANE PROTEIN ASSEMBLY FACTOR BAME"/>
    <property type="match status" value="1"/>
</dbReference>
<gene>
    <name evidence="4" type="primary">bamE</name>
    <name evidence="7" type="ORF">HNQ70_000961</name>
</gene>
<evidence type="ECO:0000313" key="7">
    <source>
        <dbReference type="EMBL" id="MBB5270957.1"/>
    </source>
</evidence>
<comment type="subcellular location">
    <subcellularLocation>
        <location evidence="4">Cell outer membrane</location>
    </subcellularLocation>
</comment>
<dbReference type="InterPro" id="IPR007450">
    <property type="entry name" value="BamE_dom"/>
</dbReference>
<organism evidence="7 8">
    <name type="scientific">Quisquiliibacterium transsilvanicum</name>
    <dbReference type="NCBI Taxonomy" id="1549638"/>
    <lineage>
        <taxon>Bacteria</taxon>
        <taxon>Pseudomonadati</taxon>
        <taxon>Pseudomonadota</taxon>
        <taxon>Betaproteobacteria</taxon>
        <taxon>Burkholderiales</taxon>
        <taxon>Burkholderiaceae</taxon>
        <taxon>Quisquiliibacterium</taxon>
    </lineage>
</organism>
<keyword evidence="1 4" id="KW-0732">Signal</keyword>
<sequence>MIASPPQHPRPARADRPEGSAAARNAAGAGRARRALAGAALVLLVAASAGCASQRSDRSGLFEPYRTDLPQGNYVTREMLDQVKPGMNRSQVRAALGSPLLDNMFREDRWDYVFRYLHASGRSEQRRVTVRFRDDRVDAIEADELPQREDPTDPALPGTRAPRR</sequence>
<dbReference type="PANTHER" id="PTHR37482">
    <property type="entry name" value="OUTER MEMBRANE PROTEIN ASSEMBLY FACTOR BAME"/>
    <property type="match status" value="1"/>
</dbReference>
<comment type="similarity">
    <text evidence="4">Belongs to the BamE family.</text>
</comment>
<feature type="domain" description="Outer membrane protein assembly factor BamE" evidence="6">
    <location>
        <begin position="72"/>
        <end position="139"/>
    </location>
</feature>
<reference evidence="7 8" key="1">
    <citation type="submission" date="2020-08" db="EMBL/GenBank/DDBJ databases">
        <title>Genomic Encyclopedia of Type Strains, Phase IV (KMG-IV): sequencing the most valuable type-strain genomes for metagenomic binning, comparative biology and taxonomic classification.</title>
        <authorList>
            <person name="Goeker M."/>
        </authorList>
    </citation>
    <scope>NUCLEOTIDE SEQUENCE [LARGE SCALE GENOMIC DNA]</scope>
    <source>
        <strain evidence="7 8">DSM 29781</strain>
    </source>
</reference>
<dbReference type="GO" id="GO:1990063">
    <property type="term" value="C:Bam protein complex"/>
    <property type="evidence" value="ECO:0007669"/>
    <property type="project" value="TreeGrafter"/>
</dbReference>
<name>A0A7W8M7V0_9BURK</name>
<dbReference type="AlphaFoldDB" id="A0A7W8M7V0"/>
<dbReference type="RefSeq" id="WP_183964788.1">
    <property type="nucleotide sequence ID" value="NZ_BAABEW010000010.1"/>
</dbReference>
<evidence type="ECO:0000256" key="4">
    <source>
        <dbReference type="HAMAP-Rule" id="MF_00925"/>
    </source>
</evidence>
<comment type="subunit">
    <text evidence="4">Part of the Bam complex.</text>
</comment>
<protein>
    <recommendedName>
        <fullName evidence="4">Outer membrane protein assembly factor BamE</fullName>
    </recommendedName>
</protein>
<evidence type="ECO:0000313" key="8">
    <source>
        <dbReference type="Proteomes" id="UP000532440"/>
    </source>
</evidence>
<keyword evidence="3 4" id="KW-0998">Cell outer membrane</keyword>
<dbReference type="GO" id="GO:0043165">
    <property type="term" value="P:Gram-negative-bacterium-type cell outer membrane assembly"/>
    <property type="evidence" value="ECO:0007669"/>
    <property type="project" value="UniProtKB-UniRule"/>
</dbReference>
<dbReference type="Proteomes" id="UP000532440">
    <property type="component" value="Unassembled WGS sequence"/>
</dbReference>
<feature type="compositionally biased region" description="Basic and acidic residues" evidence="5">
    <location>
        <begin position="141"/>
        <end position="151"/>
    </location>
</feature>
<feature type="region of interest" description="Disordered" evidence="5">
    <location>
        <begin position="141"/>
        <end position="164"/>
    </location>
</feature>
<dbReference type="HAMAP" id="MF_00925">
    <property type="entry name" value="OM_assembly_BamE"/>
    <property type="match status" value="1"/>
</dbReference>
<dbReference type="GO" id="GO:0051205">
    <property type="term" value="P:protein insertion into membrane"/>
    <property type="evidence" value="ECO:0007669"/>
    <property type="project" value="UniProtKB-UniRule"/>
</dbReference>
<keyword evidence="2 4" id="KW-0472">Membrane</keyword>
<evidence type="ECO:0000256" key="5">
    <source>
        <dbReference type="SAM" id="MobiDB-lite"/>
    </source>
</evidence>
<evidence type="ECO:0000256" key="1">
    <source>
        <dbReference type="ARBA" id="ARBA00022729"/>
    </source>
</evidence>
<dbReference type="Pfam" id="PF04355">
    <property type="entry name" value="BamE"/>
    <property type="match status" value="1"/>
</dbReference>
<feature type="region of interest" description="Disordered" evidence="5">
    <location>
        <begin position="1"/>
        <end position="26"/>
    </location>
</feature>
<evidence type="ECO:0000256" key="2">
    <source>
        <dbReference type="ARBA" id="ARBA00023136"/>
    </source>
</evidence>
<dbReference type="Gene3D" id="3.30.1450.10">
    <property type="match status" value="1"/>
</dbReference>
<dbReference type="GO" id="GO:0030674">
    <property type="term" value="F:protein-macromolecule adaptor activity"/>
    <property type="evidence" value="ECO:0007669"/>
    <property type="project" value="TreeGrafter"/>
</dbReference>
<comment type="function">
    <text evidence="4">Part of the outer membrane protein assembly complex, which is involved in assembly and insertion of beta-barrel proteins into the outer membrane.</text>
</comment>
<dbReference type="InterPro" id="IPR037873">
    <property type="entry name" value="BamE-like"/>
</dbReference>
<evidence type="ECO:0000256" key="3">
    <source>
        <dbReference type="ARBA" id="ARBA00023237"/>
    </source>
</evidence>
<evidence type="ECO:0000259" key="6">
    <source>
        <dbReference type="Pfam" id="PF04355"/>
    </source>
</evidence>